<dbReference type="SUPFAM" id="SSF50978">
    <property type="entry name" value="WD40 repeat-like"/>
    <property type="match status" value="1"/>
</dbReference>
<feature type="region of interest" description="Disordered" evidence="4">
    <location>
        <begin position="450"/>
        <end position="471"/>
    </location>
</feature>
<keyword evidence="1 3" id="KW-0853">WD repeat</keyword>
<dbReference type="PRINTS" id="PR00320">
    <property type="entry name" value="GPROTEINBRPT"/>
</dbReference>
<keyword evidence="2" id="KW-0677">Repeat</keyword>
<dbReference type="InterPro" id="IPR020472">
    <property type="entry name" value="WD40_PAC1"/>
</dbReference>
<dbReference type="InterPro" id="IPR036322">
    <property type="entry name" value="WD40_repeat_dom_sf"/>
</dbReference>
<evidence type="ECO:0000313" key="6">
    <source>
        <dbReference type="EMBL" id="KAK6155120.1"/>
    </source>
</evidence>
<dbReference type="Pfam" id="PF12937">
    <property type="entry name" value="F-box-like"/>
    <property type="match status" value="1"/>
</dbReference>
<gene>
    <name evidence="6" type="ORF">DH2020_009368</name>
</gene>
<feature type="repeat" description="WD" evidence="3">
    <location>
        <begin position="159"/>
        <end position="198"/>
    </location>
</feature>
<dbReference type="Proteomes" id="UP001318860">
    <property type="component" value="Unassembled WGS sequence"/>
</dbReference>
<evidence type="ECO:0000256" key="2">
    <source>
        <dbReference type="ARBA" id="ARBA00022737"/>
    </source>
</evidence>
<dbReference type="InterPro" id="IPR015943">
    <property type="entry name" value="WD40/YVTN_repeat-like_dom_sf"/>
</dbReference>
<evidence type="ECO:0000256" key="3">
    <source>
        <dbReference type="PROSITE-ProRule" id="PRU00221"/>
    </source>
</evidence>
<protein>
    <recommendedName>
        <fullName evidence="5">F-box domain-containing protein</fullName>
    </recommendedName>
</protein>
<sequence length="471" mass="51429">MAEPSSSGWSSTTIADLDMDTLTRCASYLSLQDISNVAMSCKYLNRAAYSDSIWQSIYSQEWPHVPLPPQASSIREAYLSRRNALHEFKYDDPLLRDIYTVGDSPDRILLDKKTIIFSQTFSLSGGLYQSESEGDDNVLVSSSTDRFVRLWSKGGSRCFKGHTGPVLTLSDKLLGDNTGKVFASGGEDATVRLWSINSSGKRGQHALKATLHGHETSVSLMSVAGHKTCLLVSISRNGKVKVWDTTTASSSNRSSCCVGMTSVHVSPIAMKCDESLLYVATGSSVLAIDLRTMSRAFTIFPYPEILSFEFLPSKSLLCTGGYSSTMLWDIRRVSDTLKVEPTVELLGHVGPVKFIHMDSHKVVTGGPDDPYVKVWETGTGLQTNSLICSEPDRLPFETGCSAMAVDGCRIVTGCLGIYENPIVRFRDFKTATCQVSSNLSEASSEVSKFWRSGSASDGDGESDDETIGFRY</sequence>
<dbReference type="PANTHER" id="PTHR22847:SF746">
    <property type="entry name" value="OS01G0185400 PROTEIN"/>
    <property type="match status" value="1"/>
</dbReference>
<evidence type="ECO:0000256" key="1">
    <source>
        <dbReference type="ARBA" id="ARBA00022574"/>
    </source>
</evidence>
<dbReference type="SMART" id="SM00320">
    <property type="entry name" value="WD40"/>
    <property type="match status" value="5"/>
</dbReference>
<keyword evidence="7" id="KW-1185">Reference proteome</keyword>
<dbReference type="PANTHER" id="PTHR22847">
    <property type="entry name" value="WD40 REPEAT PROTEIN"/>
    <property type="match status" value="1"/>
</dbReference>
<dbReference type="Gene3D" id="2.130.10.10">
    <property type="entry name" value="YVTN repeat-like/Quinoprotein amine dehydrogenase"/>
    <property type="match status" value="2"/>
</dbReference>
<feature type="compositionally biased region" description="Acidic residues" evidence="4">
    <location>
        <begin position="458"/>
        <end position="471"/>
    </location>
</feature>
<feature type="repeat" description="WD" evidence="3">
    <location>
        <begin position="211"/>
        <end position="253"/>
    </location>
</feature>
<organism evidence="6 7">
    <name type="scientific">Rehmannia glutinosa</name>
    <name type="common">Chinese foxglove</name>
    <dbReference type="NCBI Taxonomy" id="99300"/>
    <lineage>
        <taxon>Eukaryota</taxon>
        <taxon>Viridiplantae</taxon>
        <taxon>Streptophyta</taxon>
        <taxon>Embryophyta</taxon>
        <taxon>Tracheophyta</taxon>
        <taxon>Spermatophyta</taxon>
        <taxon>Magnoliopsida</taxon>
        <taxon>eudicotyledons</taxon>
        <taxon>Gunneridae</taxon>
        <taxon>Pentapetalae</taxon>
        <taxon>asterids</taxon>
        <taxon>lamiids</taxon>
        <taxon>Lamiales</taxon>
        <taxon>Orobanchaceae</taxon>
        <taxon>Rehmannieae</taxon>
        <taxon>Rehmannia</taxon>
    </lineage>
</organism>
<dbReference type="Pfam" id="PF00400">
    <property type="entry name" value="WD40"/>
    <property type="match status" value="2"/>
</dbReference>
<dbReference type="InterPro" id="IPR001680">
    <property type="entry name" value="WD40_rpt"/>
</dbReference>
<reference evidence="6 7" key="1">
    <citation type="journal article" date="2021" name="Comput. Struct. Biotechnol. J.">
        <title>De novo genome assembly of the potent medicinal plant Rehmannia glutinosa using nanopore technology.</title>
        <authorList>
            <person name="Ma L."/>
            <person name="Dong C."/>
            <person name="Song C."/>
            <person name="Wang X."/>
            <person name="Zheng X."/>
            <person name="Niu Y."/>
            <person name="Chen S."/>
            <person name="Feng W."/>
        </authorList>
    </citation>
    <scope>NUCLEOTIDE SEQUENCE [LARGE SCALE GENOMIC DNA]</scope>
    <source>
        <strain evidence="6">DH-2019</strain>
    </source>
</reference>
<comment type="caution">
    <text evidence="6">The sequence shown here is derived from an EMBL/GenBank/DDBJ whole genome shotgun (WGS) entry which is preliminary data.</text>
</comment>
<dbReference type="Gene3D" id="1.20.1280.50">
    <property type="match status" value="1"/>
</dbReference>
<dbReference type="InterPro" id="IPR036047">
    <property type="entry name" value="F-box-like_dom_sf"/>
</dbReference>
<dbReference type="InterPro" id="IPR019775">
    <property type="entry name" value="WD40_repeat_CS"/>
</dbReference>
<evidence type="ECO:0000256" key="4">
    <source>
        <dbReference type="SAM" id="MobiDB-lite"/>
    </source>
</evidence>
<dbReference type="SUPFAM" id="SSF81383">
    <property type="entry name" value="F-box domain"/>
    <property type="match status" value="1"/>
</dbReference>
<accession>A0ABR0X6Q3</accession>
<dbReference type="EMBL" id="JABTTQ020000005">
    <property type="protein sequence ID" value="KAK6155120.1"/>
    <property type="molecule type" value="Genomic_DNA"/>
</dbReference>
<feature type="domain" description="F-box" evidence="5">
    <location>
        <begin position="27"/>
        <end position="58"/>
    </location>
</feature>
<dbReference type="PROSITE" id="PS50082">
    <property type="entry name" value="WD_REPEATS_2"/>
    <property type="match status" value="2"/>
</dbReference>
<proteinExistence type="predicted"/>
<evidence type="ECO:0000313" key="7">
    <source>
        <dbReference type="Proteomes" id="UP001318860"/>
    </source>
</evidence>
<dbReference type="PROSITE" id="PS00678">
    <property type="entry name" value="WD_REPEATS_1"/>
    <property type="match status" value="1"/>
</dbReference>
<name>A0ABR0X6Q3_REHGL</name>
<evidence type="ECO:0000259" key="5">
    <source>
        <dbReference type="Pfam" id="PF12937"/>
    </source>
</evidence>
<dbReference type="InterPro" id="IPR001810">
    <property type="entry name" value="F-box_dom"/>
</dbReference>